<dbReference type="GO" id="GO:0000329">
    <property type="term" value="C:fungal-type vacuole membrane"/>
    <property type="evidence" value="ECO:0007669"/>
    <property type="project" value="TreeGrafter"/>
</dbReference>
<dbReference type="PROSITE" id="PS50850">
    <property type="entry name" value="MFS"/>
    <property type="match status" value="1"/>
</dbReference>
<dbReference type="PANTHER" id="PTHR23501">
    <property type="entry name" value="MAJOR FACILITATOR SUPERFAMILY"/>
    <property type="match status" value="1"/>
</dbReference>
<feature type="transmembrane region" description="Helical" evidence="8">
    <location>
        <begin position="106"/>
        <end position="125"/>
    </location>
</feature>
<protein>
    <submittedName>
        <fullName evidence="10">Multidrug resistance protein fnx1 (MFS multidrug transporter)</fullName>
    </submittedName>
</protein>
<dbReference type="SUPFAM" id="SSF103473">
    <property type="entry name" value="MFS general substrate transporter"/>
    <property type="match status" value="1"/>
</dbReference>
<evidence type="ECO:0000256" key="3">
    <source>
        <dbReference type="ARBA" id="ARBA00022448"/>
    </source>
</evidence>
<feature type="transmembrane region" description="Helical" evidence="8">
    <location>
        <begin position="293"/>
        <end position="310"/>
    </location>
</feature>
<dbReference type="Gene3D" id="1.20.1720.10">
    <property type="entry name" value="Multidrug resistance protein D"/>
    <property type="match status" value="1"/>
</dbReference>
<dbReference type="GO" id="GO:0015174">
    <property type="term" value="F:basic amino acid transmembrane transporter activity"/>
    <property type="evidence" value="ECO:0007669"/>
    <property type="project" value="TreeGrafter"/>
</dbReference>
<evidence type="ECO:0000256" key="2">
    <source>
        <dbReference type="ARBA" id="ARBA00008335"/>
    </source>
</evidence>
<dbReference type="FunFam" id="1.20.1720.10:FF:000013">
    <property type="entry name" value="Related to multidrug resistance proteins"/>
    <property type="match status" value="1"/>
</dbReference>
<dbReference type="Gene3D" id="1.20.1250.20">
    <property type="entry name" value="MFS general substrate transporter like domains"/>
    <property type="match status" value="1"/>
</dbReference>
<evidence type="ECO:0000256" key="5">
    <source>
        <dbReference type="ARBA" id="ARBA00022989"/>
    </source>
</evidence>
<evidence type="ECO:0000313" key="10">
    <source>
        <dbReference type="EMBL" id="KAF9735019.1"/>
    </source>
</evidence>
<dbReference type="CDD" id="cd17502">
    <property type="entry name" value="MFS_Azr1_MDR_like"/>
    <property type="match status" value="1"/>
</dbReference>
<accession>A0A9P6GIY1</accession>
<feature type="transmembrane region" description="Helical" evidence="8">
    <location>
        <begin position="137"/>
        <end position="156"/>
    </location>
</feature>
<dbReference type="Pfam" id="PF07690">
    <property type="entry name" value="MFS_1"/>
    <property type="match status" value="1"/>
</dbReference>
<feature type="transmembrane region" description="Helical" evidence="8">
    <location>
        <begin position="462"/>
        <end position="483"/>
    </location>
</feature>
<reference evidence="10" key="1">
    <citation type="journal article" date="2020" name="Mol. Plant Microbe Interact.">
        <title>Genome Sequence of the Biocontrol Agent Coniothyrium minitans strain Conio (IMI 134523).</title>
        <authorList>
            <person name="Patel D."/>
            <person name="Shittu T.A."/>
            <person name="Baroncelli R."/>
            <person name="Muthumeenakshi S."/>
            <person name="Osborne T.H."/>
            <person name="Janganan T.K."/>
            <person name="Sreenivasaprasad S."/>
        </authorList>
    </citation>
    <scope>NUCLEOTIDE SEQUENCE</scope>
    <source>
        <strain evidence="10">Conio</strain>
    </source>
</reference>
<comment type="caution">
    <text evidence="10">The sequence shown here is derived from an EMBL/GenBank/DDBJ whole genome shotgun (WGS) entry which is preliminary data.</text>
</comment>
<keyword evidence="3" id="KW-0813">Transport</keyword>
<feature type="transmembrane region" description="Helical" evidence="8">
    <location>
        <begin position="367"/>
        <end position="387"/>
    </location>
</feature>
<sequence length="562" mass="60289">MPHRETSPLLPKPALQPVSPHPIPADRDIAPEEAYQDAVAGATGGDIERQISNGDASKHQGMPEVRKRLKYIFPAICIGVFLSAADQTLVVSTYGTIGTELHALNLTSWIATAYFVTLTAFQPLYGKLSDIFGRKSCLLFAYVVFGLGSTLCGLARNIEELIAARAFAGIGGSGMTTITSILMSDVVSLRDRGTWQGYLNIIYATGAATGAPLGGLLADSIGWRWAFIAQGPMCLVAVAAVALVLHLPKNDNSHWLQKLTKIDFLGALVILVAVTGVLVGLDHGSNVGWNNRITIAGLCMSSLFIVFILVEKYFASHPLAPLRIILNRTLFACYLCNFFSFAGWLSALFFISLYWQVIADLSASKAGLLLVPSIIGGVSGSLFGGLYMKKTGKYYWITVIGYSNLVLGLAIILLFTGVVKKSIPAMVVGTCITAFCNGIGVTTTLIGLIANAKHKDQAVATACSYLFRSLGSVFGISMCATAFNQTLRKTLEAALSGDEDAREIAERVRSSLAYFRGLEPELKEIVRECYSKSARAALAVSLGLVVGSAVFAWFIKEKRLGK</sequence>
<evidence type="ECO:0000256" key="1">
    <source>
        <dbReference type="ARBA" id="ARBA00004127"/>
    </source>
</evidence>
<feature type="transmembrane region" description="Helical" evidence="8">
    <location>
        <begin position="331"/>
        <end position="355"/>
    </location>
</feature>
<dbReference type="EMBL" id="WJXW01000006">
    <property type="protein sequence ID" value="KAF9735019.1"/>
    <property type="molecule type" value="Genomic_DNA"/>
</dbReference>
<evidence type="ECO:0000256" key="4">
    <source>
        <dbReference type="ARBA" id="ARBA00022692"/>
    </source>
</evidence>
<organism evidence="10 11">
    <name type="scientific">Paraphaeosphaeria minitans</name>
    <dbReference type="NCBI Taxonomy" id="565426"/>
    <lineage>
        <taxon>Eukaryota</taxon>
        <taxon>Fungi</taxon>
        <taxon>Dikarya</taxon>
        <taxon>Ascomycota</taxon>
        <taxon>Pezizomycotina</taxon>
        <taxon>Dothideomycetes</taxon>
        <taxon>Pleosporomycetidae</taxon>
        <taxon>Pleosporales</taxon>
        <taxon>Massarineae</taxon>
        <taxon>Didymosphaeriaceae</taxon>
        <taxon>Paraphaeosphaeria</taxon>
    </lineage>
</organism>
<dbReference type="InterPro" id="IPR011701">
    <property type="entry name" value="MFS"/>
</dbReference>
<dbReference type="AlphaFoldDB" id="A0A9P6GIY1"/>
<comment type="subcellular location">
    <subcellularLocation>
        <location evidence="1">Endomembrane system</location>
        <topology evidence="1">Multi-pass membrane protein</topology>
    </subcellularLocation>
</comment>
<evidence type="ECO:0000256" key="8">
    <source>
        <dbReference type="SAM" id="Phobius"/>
    </source>
</evidence>
<feature type="transmembrane region" description="Helical" evidence="8">
    <location>
        <begin position="394"/>
        <end position="419"/>
    </location>
</feature>
<dbReference type="InterPro" id="IPR036259">
    <property type="entry name" value="MFS_trans_sf"/>
</dbReference>
<feature type="region of interest" description="Disordered" evidence="7">
    <location>
        <begin position="1"/>
        <end position="27"/>
    </location>
</feature>
<keyword evidence="4 8" id="KW-0812">Transmembrane</keyword>
<dbReference type="Proteomes" id="UP000756921">
    <property type="component" value="Unassembled WGS sequence"/>
</dbReference>
<proteinExistence type="inferred from homology"/>
<keyword evidence="6 8" id="KW-0472">Membrane</keyword>
<feature type="domain" description="Major facilitator superfamily (MFS) profile" evidence="9">
    <location>
        <begin position="72"/>
        <end position="560"/>
    </location>
</feature>
<keyword evidence="11" id="KW-1185">Reference proteome</keyword>
<feature type="transmembrane region" description="Helical" evidence="8">
    <location>
        <begin position="425"/>
        <end position="450"/>
    </location>
</feature>
<evidence type="ECO:0000256" key="6">
    <source>
        <dbReference type="ARBA" id="ARBA00023136"/>
    </source>
</evidence>
<feature type="transmembrane region" description="Helical" evidence="8">
    <location>
        <begin position="259"/>
        <end position="281"/>
    </location>
</feature>
<feature type="transmembrane region" description="Helical" evidence="8">
    <location>
        <begin position="223"/>
        <end position="247"/>
    </location>
</feature>
<name>A0A9P6GIY1_9PLEO</name>
<evidence type="ECO:0000256" key="7">
    <source>
        <dbReference type="SAM" id="MobiDB-lite"/>
    </source>
</evidence>
<evidence type="ECO:0000259" key="9">
    <source>
        <dbReference type="PROSITE" id="PS50850"/>
    </source>
</evidence>
<dbReference type="GO" id="GO:0012505">
    <property type="term" value="C:endomembrane system"/>
    <property type="evidence" value="ECO:0007669"/>
    <property type="project" value="UniProtKB-SubCell"/>
</dbReference>
<feature type="transmembrane region" description="Helical" evidence="8">
    <location>
        <begin position="195"/>
        <end position="217"/>
    </location>
</feature>
<dbReference type="GO" id="GO:0046943">
    <property type="term" value="F:carboxylic acid transmembrane transporter activity"/>
    <property type="evidence" value="ECO:0007669"/>
    <property type="project" value="UniProtKB-ARBA"/>
</dbReference>
<comment type="similarity">
    <text evidence="2">Belongs to the major facilitator superfamily.</text>
</comment>
<dbReference type="OrthoDB" id="3437016at2759"/>
<feature type="transmembrane region" description="Helical" evidence="8">
    <location>
        <begin position="71"/>
        <end position="94"/>
    </location>
</feature>
<evidence type="ECO:0000313" key="11">
    <source>
        <dbReference type="Proteomes" id="UP000756921"/>
    </source>
</evidence>
<feature type="transmembrane region" description="Helical" evidence="8">
    <location>
        <begin position="162"/>
        <end position="183"/>
    </location>
</feature>
<feature type="transmembrane region" description="Helical" evidence="8">
    <location>
        <begin position="536"/>
        <end position="555"/>
    </location>
</feature>
<dbReference type="InterPro" id="IPR020846">
    <property type="entry name" value="MFS_dom"/>
</dbReference>
<keyword evidence="5 8" id="KW-1133">Transmembrane helix</keyword>
<dbReference type="PANTHER" id="PTHR23501:SF84">
    <property type="entry name" value="VACUOLAR MEMBRANE AMINO ACID UPTAKE TRANSPORTER FNX2"/>
    <property type="match status" value="1"/>
</dbReference>
<gene>
    <name evidence="10" type="ORF">PMIN01_06424</name>
</gene>